<evidence type="ECO:0000256" key="1">
    <source>
        <dbReference type="ARBA" id="ARBA00009861"/>
    </source>
</evidence>
<keyword evidence="3" id="KW-0012">Acyltransferase</keyword>
<dbReference type="AlphaFoldDB" id="A0A6P6BFK8"/>
<evidence type="ECO:0000256" key="3">
    <source>
        <dbReference type="ARBA" id="ARBA00023315"/>
    </source>
</evidence>
<dbReference type="GeneID" id="111317685"/>
<protein>
    <submittedName>
        <fullName evidence="5">Vinorine synthase-like</fullName>
    </submittedName>
</protein>
<dbReference type="InterPro" id="IPR023213">
    <property type="entry name" value="CAT-like_dom_sf"/>
</dbReference>
<reference evidence="5" key="1">
    <citation type="submission" date="2025-08" db="UniProtKB">
        <authorList>
            <consortium name="RefSeq"/>
        </authorList>
    </citation>
    <scope>IDENTIFICATION</scope>
    <source>
        <tissue evidence="5">Fruit stalk</tissue>
    </source>
</reference>
<dbReference type="Gene3D" id="3.30.559.10">
    <property type="entry name" value="Chloramphenicol acetyltransferase-like domain"/>
    <property type="match status" value="2"/>
</dbReference>
<comment type="similarity">
    <text evidence="1">Belongs to the plant acyltransferase family.</text>
</comment>
<sequence length="428" mass="48482">MNLEVEVISKVIIQPSSPTPERLRRYQLSFLDQITPPVYNPLVLFYPEKCDTQESKIEISNQLKQSISNALTYFNPLAGRIRDNLFVDCNDEGIPFVEARVKCQLSEVIKDPVPLELNKLFPFDLYDAGELPLGIQFNIFDCRGIGVGVCISHKLGDALSFFTFVNMWAAIARGEKKLVTPEFVSASLFPPRSITGYNPNIRQTKEKIITKRFVFTASKIEEIRGKYADKTSSENPKRPTRIEALSAFIWSRFVVATKVISRPDTFCAVFHLVNLRTRMDPPLADYSFGNLYSFATTVPSMDSRENCHNLVSQIRDSIRKINVEYVKKVQDGQDHLDYIKEIAERPIRGETSFFSCTSLCRFPLYEADFGWGKPIWVGSAARASTNGVIFLDSASGDGIEAWVNLKEEDMAKFDCDEELLAYIAPKNN</sequence>
<keyword evidence="2" id="KW-0808">Transferase</keyword>
<evidence type="ECO:0000313" key="5">
    <source>
        <dbReference type="RefSeq" id="XP_022775854.1"/>
    </source>
</evidence>
<keyword evidence="4" id="KW-1185">Reference proteome</keyword>
<dbReference type="KEGG" id="dzi:111317685"/>
<dbReference type="Pfam" id="PF02458">
    <property type="entry name" value="Transferase"/>
    <property type="match status" value="1"/>
</dbReference>
<proteinExistence type="inferred from homology"/>
<dbReference type="OrthoDB" id="671439at2759"/>
<dbReference type="PANTHER" id="PTHR31623:SF46">
    <property type="entry name" value="VINORINE SYNTHASE-LIKE"/>
    <property type="match status" value="1"/>
</dbReference>
<accession>A0A6P6BFK8</accession>
<evidence type="ECO:0000256" key="2">
    <source>
        <dbReference type="ARBA" id="ARBA00022679"/>
    </source>
</evidence>
<name>A0A6P6BFK8_DURZI</name>
<evidence type="ECO:0000313" key="4">
    <source>
        <dbReference type="Proteomes" id="UP000515121"/>
    </source>
</evidence>
<organism evidence="4 5">
    <name type="scientific">Durio zibethinus</name>
    <name type="common">Durian</name>
    <dbReference type="NCBI Taxonomy" id="66656"/>
    <lineage>
        <taxon>Eukaryota</taxon>
        <taxon>Viridiplantae</taxon>
        <taxon>Streptophyta</taxon>
        <taxon>Embryophyta</taxon>
        <taxon>Tracheophyta</taxon>
        <taxon>Spermatophyta</taxon>
        <taxon>Magnoliopsida</taxon>
        <taxon>eudicotyledons</taxon>
        <taxon>Gunneridae</taxon>
        <taxon>Pentapetalae</taxon>
        <taxon>rosids</taxon>
        <taxon>malvids</taxon>
        <taxon>Malvales</taxon>
        <taxon>Malvaceae</taxon>
        <taxon>Helicteroideae</taxon>
        <taxon>Durio</taxon>
    </lineage>
</organism>
<dbReference type="RefSeq" id="XP_022775854.1">
    <property type="nucleotide sequence ID" value="XM_022920119.1"/>
</dbReference>
<dbReference type="Proteomes" id="UP000515121">
    <property type="component" value="Unplaced"/>
</dbReference>
<dbReference type="GO" id="GO:0016746">
    <property type="term" value="F:acyltransferase activity"/>
    <property type="evidence" value="ECO:0007669"/>
    <property type="project" value="UniProtKB-KW"/>
</dbReference>
<gene>
    <name evidence="5" type="primary">LOC111317685</name>
</gene>
<dbReference type="PANTHER" id="PTHR31623">
    <property type="entry name" value="F21J9.9"/>
    <property type="match status" value="1"/>
</dbReference>